<reference evidence="1 2" key="1">
    <citation type="journal article" date="2014" name="Genome Announc.">
        <title>Genome Sequence of Gammaproteobacterial Pseudohaliea rubra Type Strain DSM 19751, Isolated from Coastal Seawater of the Mediterranean Sea.</title>
        <authorList>
            <person name="Spring S."/>
            <person name="Fiebig A."/>
            <person name="Riedel T."/>
            <person name="Goker M."/>
            <person name="Klenk H.P."/>
        </authorList>
    </citation>
    <scope>NUCLEOTIDE SEQUENCE [LARGE SCALE GENOMIC DNA]</scope>
    <source>
        <strain evidence="1 2">DSM 19751</strain>
    </source>
</reference>
<gene>
    <name evidence="1" type="ORF">HRUBRA_00130</name>
</gene>
<dbReference type="HOGENOM" id="CLU_149778_2_0_6"/>
<evidence type="ECO:0008006" key="3">
    <source>
        <dbReference type="Google" id="ProtNLM"/>
    </source>
</evidence>
<evidence type="ECO:0000313" key="1">
    <source>
        <dbReference type="EMBL" id="KGE05257.1"/>
    </source>
</evidence>
<proteinExistence type="predicted"/>
<dbReference type="Pfam" id="PF16137">
    <property type="entry name" value="DUF4845"/>
    <property type="match status" value="1"/>
</dbReference>
<dbReference type="Proteomes" id="UP000029640">
    <property type="component" value="Unassembled WGS sequence"/>
</dbReference>
<dbReference type="EMBL" id="AUVB01000004">
    <property type="protein sequence ID" value="KGE05257.1"/>
    <property type="molecule type" value="Genomic_DNA"/>
</dbReference>
<dbReference type="AlphaFoldDB" id="A0A095VUX0"/>
<comment type="caution">
    <text evidence="1">The sequence shown here is derived from an EMBL/GenBank/DDBJ whole genome shotgun (WGS) entry which is preliminary data.</text>
</comment>
<dbReference type="InterPro" id="IPR032314">
    <property type="entry name" value="DUF4845"/>
</dbReference>
<sequence>MLIIAMMVGFFIMVGLRMAPSYIEFLQVREVVTRVAEEYNREGDTIADVRRKLATLLNTNQIYGIDYKDIEVFREEGRTWIDASYEARVPVAWRIDAVIKFDDLKYEAGRSYSD</sequence>
<protein>
    <recommendedName>
        <fullName evidence="3">DUF4845 domain-containing protein</fullName>
    </recommendedName>
</protein>
<accession>A0A095VUX0</accession>
<keyword evidence="2" id="KW-1185">Reference proteome</keyword>
<organism evidence="1 2">
    <name type="scientific">Pseudohaliea rubra DSM 19751</name>
    <dbReference type="NCBI Taxonomy" id="1265313"/>
    <lineage>
        <taxon>Bacteria</taxon>
        <taxon>Pseudomonadati</taxon>
        <taxon>Pseudomonadota</taxon>
        <taxon>Gammaproteobacteria</taxon>
        <taxon>Cellvibrionales</taxon>
        <taxon>Halieaceae</taxon>
        <taxon>Pseudohaliea</taxon>
    </lineage>
</organism>
<dbReference type="eggNOG" id="COG4969">
    <property type="taxonomic scope" value="Bacteria"/>
</dbReference>
<dbReference type="STRING" id="1265313.HRUBRA_00130"/>
<evidence type="ECO:0000313" key="2">
    <source>
        <dbReference type="Proteomes" id="UP000029640"/>
    </source>
</evidence>
<name>A0A095VUX0_9GAMM</name>